<name>A0ABT1WJD0_9BURK</name>
<comment type="caution">
    <text evidence="1">The sequence shown here is derived from an EMBL/GenBank/DDBJ whole genome shotgun (WGS) entry which is preliminary data.</text>
</comment>
<sequence length="135" mass="15075">MNNFELKEEFSVYAQSQGNHPLSVSDALPQKVTWTHSGVSYSLQSSRGLIVKAMLGVIAVIEAPFDMQLNSAYLVDLHKNVLFKLPQYEKGILLIYFDIIANPAGIEFLASSQYGDFRLLFDVTKNGLTSISPFR</sequence>
<proteinExistence type="predicted"/>
<accession>A0ABT1WJD0</accession>
<reference evidence="1 2" key="1">
    <citation type="submission" date="2022-07" db="EMBL/GenBank/DDBJ databases">
        <authorList>
            <person name="Xamxidin M."/>
            <person name="Wu M."/>
        </authorList>
    </citation>
    <scope>NUCLEOTIDE SEQUENCE [LARGE SCALE GENOMIC DNA]</scope>
    <source>
        <strain evidence="1 2">NBRC 111650</strain>
    </source>
</reference>
<dbReference type="Proteomes" id="UP001204142">
    <property type="component" value="Unassembled WGS sequence"/>
</dbReference>
<dbReference type="EMBL" id="JANIGO010000006">
    <property type="protein sequence ID" value="MCQ8897616.1"/>
    <property type="molecule type" value="Genomic_DNA"/>
</dbReference>
<gene>
    <name evidence="1" type="ORF">NQT62_14335</name>
</gene>
<organism evidence="1 2">
    <name type="scientific">Limnobacter humi</name>
    <dbReference type="NCBI Taxonomy" id="1778671"/>
    <lineage>
        <taxon>Bacteria</taxon>
        <taxon>Pseudomonadati</taxon>
        <taxon>Pseudomonadota</taxon>
        <taxon>Betaproteobacteria</taxon>
        <taxon>Burkholderiales</taxon>
        <taxon>Burkholderiaceae</taxon>
        <taxon>Limnobacter</taxon>
    </lineage>
</organism>
<evidence type="ECO:0000313" key="2">
    <source>
        <dbReference type="Proteomes" id="UP001204142"/>
    </source>
</evidence>
<keyword evidence="2" id="KW-1185">Reference proteome</keyword>
<dbReference type="RefSeq" id="WP_256765426.1">
    <property type="nucleotide sequence ID" value="NZ_JANIGO010000006.1"/>
</dbReference>
<protein>
    <submittedName>
        <fullName evidence="1">Uncharacterized protein</fullName>
    </submittedName>
</protein>
<evidence type="ECO:0000313" key="1">
    <source>
        <dbReference type="EMBL" id="MCQ8897616.1"/>
    </source>
</evidence>